<reference evidence="1 4" key="2">
    <citation type="submission" date="2018-07" db="EMBL/GenBank/DDBJ databases">
        <title>Genome sequences of Haloplanus sp. CBA1113.</title>
        <authorList>
            <person name="Kim Y.B."/>
            <person name="Roh S.W."/>
        </authorList>
    </citation>
    <scope>NUCLEOTIDE SEQUENCE [LARGE SCALE GENOMIC DNA]</scope>
    <source>
        <strain evidence="1 4">CBA1113</strain>
    </source>
</reference>
<evidence type="ECO:0000313" key="2">
    <source>
        <dbReference type="EMBL" id="AXG11287.1"/>
    </source>
</evidence>
<dbReference type="Pfam" id="PF19148">
    <property type="entry name" value="DUF5830"/>
    <property type="match status" value="1"/>
</dbReference>
<accession>A0A345EGG5</accession>
<dbReference type="AlphaFoldDB" id="A0A345E6Q1"/>
<gene>
    <name evidence="2" type="ORF">DU484_16310</name>
    <name evidence="1" type="ORF">DU500_16355</name>
</gene>
<protein>
    <submittedName>
        <fullName evidence="1">MarR family transcriptional regulator</fullName>
    </submittedName>
</protein>
<sequence>MSAGPERPAVTDDTHERASARVELALDLLAALERDDLPLSAVVDRIETVTTDPTLVRTVLDEAELRGIIERDADRVRMRRDGGFVRFERQVVEREGDFDCRRCGASLSTGHFVQFESGELGPFGSSCVRKVLGRD</sequence>
<name>A0A345E6Q1_9EURY</name>
<dbReference type="Proteomes" id="UP000253273">
    <property type="component" value="Chromosome"/>
</dbReference>
<keyword evidence="4" id="KW-1185">Reference proteome</keyword>
<evidence type="ECO:0000313" key="3">
    <source>
        <dbReference type="Proteomes" id="UP000252985"/>
    </source>
</evidence>
<dbReference type="RefSeq" id="WP_114586994.1">
    <property type="nucleotide sequence ID" value="NZ_CP031148.1"/>
</dbReference>
<reference evidence="2 3" key="1">
    <citation type="submission" date="2018-07" db="EMBL/GenBank/DDBJ databases">
        <title>Genome sequences of Haloplanus sp. CBA1112.</title>
        <authorList>
            <person name="Kim Y.B."/>
            <person name="Roh S.W."/>
        </authorList>
    </citation>
    <scope>NUCLEOTIDE SEQUENCE [LARGE SCALE GENOMIC DNA]</scope>
    <source>
        <strain evidence="2 3">CBA1112</strain>
    </source>
</reference>
<proteinExistence type="predicted"/>
<dbReference type="EMBL" id="CP031148">
    <property type="protein sequence ID" value="AXG11287.1"/>
    <property type="molecule type" value="Genomic_DNA"/>
</dbReference>
<evidence type="ECO:0000313" key="4">
    <source>
        <dbReference type="Proteomes" id="UP000253273"/>
    </source>
</evidence>
<dbReference type="InterPro" id="IPR043870">
    <property type="entry name" value="DUF5830"/>
</dbReference>
<dbReference type="EMBL" id="CP031150">
    <property type="protein sequence ID" value="AXG07873.1"/>
    <property type="molecule type" value="Genomic_DNA"/>
</dbReference>
<dbReference type="GeneID" id="37288574"/>
<accession>A0A345E6Q1</accession>
<dbReference type="KEGG" id="haj:DU500_16355"/>
<organism evidence="1 4">
    <name type="scientific">Haloplanus rubicundus</name>
    <dbReference type="NCBI Taxonomy" id="1547898"/>
    <lineage>
        <taxon>Archaea</taxon>
        <taxon>Methanobacteriati</taxon>
        <taxon>Methanobacteriota</taxon>
        <taxon>Stenosarchaea group</taxon>
        <taxon>Halobacteria</taxon>
        <taxon>Halobacteriales</taxon>
        <taxon>Haloferacaceae</taxon>
        <taxon>Haloplanus</taxon>
    </lineage>
</organism>
<evidence type="ECO:0000313" key="1">
    <source>
        <dbReference type="EMBL" id="AXG07873.1"/>
    </source>
</evidence>
<dbReference type="Proteomes" id="UP000252985">
    <property type="component" value="Chromosome"/>
</dbReference>
<dbReference type="KEGG" id="haq:DU484_16310"/>
<dbReference type="OrthoDB" id="290295at2157"/>